<name>A0AAV4I7C9_9GAST</name>
<dbReference type="InterPro" id="IPR052638">
    <property type="entry name" value="PiggyBac_TE-derived"/>
</dbReference>
<protein>
    <submittedName>
        <fullName evidence="2">PiggyBac transposable element-derived protein 3</fullName>
    </submittedName>
</protein>
<feature type="domain" description="PiggyBac transposable element-derived protein" evidence="1">
    <location>
        <begin position="30"/>
        <end position="145"/>
    </location>
</feature>
<dbReference type="PANTHER" id="PTHR47055:SF3">
    <property type="entry name" value="PHORBOL-ESTER_DAG-TYPE DOMAIN-CONTAINING PROTEIN"/>
    <property type="match status" value="1"/>
</dbReference>
<evidence type="ECO:0000313" key="2">
    <source>
        <dbReference type="EMBL" id="GFS05019.1"/>
    </source>
</evidence>
<evidence type="ECO:0000313" key="3">
    <source>
        <dbReference type="Proteomes" id="UP000762676"/>
    </source>
</evidence>
<dbReference type="GO" id="GO:0043565">
    <property type="term" value="F:sequence-specific DNA binding"/>
    <property type="evidence" value="ECO:0007669"/>
    <property type="project" value="TreeGrafter"/>
</dbReference>
<dbReference type="EMBL" id="BMAT01002337">
    <property type="protein sequence ID" value="GFS05019.1"/>
    <property type="molecule type" value="Genomic_DNA"/>
</dbReference>
<comment type="caution">
    <text evidence="2">The sequence shown here is derived from an EMBL/GenBank/DDBJ whole genome shotgun (WGS) entry which is preliminary data.</text>
</comment>
<gene>
    <name evidence="2" type="ORF">ElyMa_001190000</name>
</gene>
<evidence type="ECO:0000259" key="1">
    <source>
        <dbReference type="Pfam" id="PF13843"/>
    </source>
</evidence>
<dbReference type="InterPro" id="IPR029526">
    <property type="entry name" value="PGBD"/>
</dbReference>
<organism evidence="2 3">
    <name type="scientific">Elysia marginata</name>
    <dbReference type="NCBI Taxonomy" id="1093978"/>
    <lineage>
        <taxon>Eukaryota</taxon>
        <taxon>Metazoa</taxon>
        <taxon>Spiralia</taxon>
        <taxon>Lophotrochozoa</taxon>
        <taxon>Mollusca</taxon>
        <taxon>Gastropoda</taxon>
        <taxon>Heterobranchia</taxon>
        <taxon>Euthyneura</taxon>
        <taxon>Panpulmonata</taxon>
        <taxon>Sacoglossa</taxon>
        <taxon>Placobranchoidea</taxon>
        <taxon>Plakobranchidae</taxon>
        <taxon>Elysia</taxon>
    </lineage>
</organism>
<reference evidence="2 3" key="1">
    <citation type="journal article" date="2021" name="Elife">
        <title>Chloroplast acquisition without the gene transfer in kleptoplastic sea slugs, Plakobranchus ocellatus.</title>
        <authorList>
            <person name="Maeda T."/>
            <person name="Takahashi S."/>
            <person name="Yoshida T."/>
            <person name="Shimamura S."/>
            <person name="Takaki Y."/>
            <person name="Nagai Y."/>
            <person name="Toyoda A."/>
            <person name="Suzuki Y."/>
            <person name="Arimoto A."/>
            <person name="Ishii H."/>
            <person name="Satoh N."/>
            <person name="Nishiyama T."/>
            <person name="Hasebe M."/>
            <person name="Maruyama T."/>
            <person name="Minagawa J."/>
            <person name="Obokata J."/>
            <person name="Shigenobu S."/>
        </authorList>
    </citation>
    <scope>NUCLEOTIDE SEQUENCE [LARGE SCALE GENOMIC DNA]</scope>
</reference>
<sequence length="147" mass="17061">MWRKEDLQASPIKTAVWSAKEPSFLSKSLSPVLTFDLLFDNDVIDHILRETEKYAIEKGDHAFSITRDKFKLFLSILLISGYNPVLRRSMYWEQKEDVYNKAVSEAMSRNDFDQILKYVHLASNGNLERSKLAKVTPLINLLKKKIP</sequence>
<dbReference type="Proteomes" id="UP000762676">
    <property type="component" value="Unassembled WGS sequence"/>
</dbReference>
<proteinExistence type="predicted"/>
<accession>A0AAV4I7C9</accession>
<dbReference type="AlphaFoldDB" id="A0AAV4I7C9"/>
<dbReference type="PANTHER" id="PTHR47055">
    <property type="entry name" value="DDE_TNP_1_7 DOMAIN-CONTAINING PROTEIN"/>
    <property type="match status" value="1"/>
</dbReference>
<dbReference type="Pfam" id="PF13843">
    <property type="entry name" value="DDE_Tnp_1_7"/>
    <property type="match status" value="1"/>
</dbReference>
<keyword evidence="3" id="KW-1185">Reference proteome</keyword>